<keyword evidence="1" id="KW-1133">Transmembrane helix</keyword>
<dbReference type="OrthoDB" id="3232508at2"/>
<dbReference type="AlphaFoldDB" id="A0A0R1J1J6"/>
<protein>
    <recommendedName>
        <fullName evidence="4">DUF3290 domain-containing protein</fullName>
    </recommendedName>
</protein>
<sequence length="149" mass="17444">MSFYSYQYLYAQNEEPNFLFIFVILTLSIALIVTGVMYYRNRRDNKYRDLAIIFILSIALFFGINYNNYEKQIDINNQTNQTLTLMKSIAKEKNVSRDKLFSSSSSLSEGMLIKIGKDYYRVSFDNNLSSYTLNKTNVVDTKSVKLIRK</sequence>
<evidence type="ECO:0000313" key="2">
    <source>
        <dbReference type="EMBL" id="KRK65189.1"/>
    </source>
</evidence>
<organism evidence="2 3">
    <name type="scientific">Companilactobacillus tucceti DSM 20183</name>
    <dbReference type="NCBI Taxonomy" id="1423811"/>
    <lineage>
        <taxon>Bacteria</taxon>
        <taxon>Bacillati</taxon>
        <taxon>Bacillota</taxon>
        <taxon>Bacilli</taxon>
        <taxon>Lactobacillales</taxon>
        <taxon>Lactobacillaceae</taxon>
        <taxon>Companilactobacillus</taxon>
    </lineage>
</organism>
<name>A0A0R1J1J6_9LACO</name>
<proteinExistence type="predicted"/>
<evidence type="ECO:0008006" key="4">
    <source>
        <dbReference type="Google" id="ProtNLM"/>
    </source>
</evidence>
<keyword evidence="1" id="KW-0812">Transmembrane</keyword>
<reference evidence="2 3" key="1">
    <citation type="journal article" date="2015" name="Genome Announc.">
        <title>Expanding the biotechnology potential of lactobacilli through comparative genomics of 213 strains and associated genera.</title>
        <authorList>
            <person name="Sun Z."/>
            <person name="Harris H.M."/>
            <person name="McCann A."/>
            <person name="Guo C."/>
            <person name="Argimon S."/>
            <person name="Zhang W."/>
            <person name="Yang X."/>
            <person name="Jeffery I.B."/>
            <person name="Cooney J.C."/>
            <person name="Kagawa T.F."/>
            <person name="Liu W."/>
            <person name="Song Y."/>
            <person name="Salvetti E."/>
            <person name="Wrobel A."/>
            <person name="Rasinkangas P."/>
            <person name="Parkhill J."/>
            <person name="Rea M.C."/>
            <person name="O'Sullivan O."/>
            <person name="Ritari J."/>
            <person name="Douillard F.P."/>
            <person name="Paul Ross R."/>
            <person name="Yang R."/>
            <person name="Briner A.E."/>
            <person name="Felis G.E."/>
            <person name="de Vos W.M."/>
            <person name="Barrangou R."/>
            <person name="Klaenhammer T.R."/>
            <person name="Caufield P.W."/>
            <person name="Cui Y."/>
            <person name="Zhang H."/>
            <person name="O'Toole P.W."/>
        </authorList>
    </citation>
    <scope>NUCLEOTIDE SEQUENCE [LARGE SCALE GENOMIC DNA]</scope>
    <source>
        <strain evidence="2 3">DSM 20183</strain>
    </source>
</reference>
<dbReference type="InterPro" id="IPR021707">
    <property type="entry name" value="DUF3290"/>
</dbReference>
<gene>
    <name evidence="2" type="ORF">FC72_GL001565</name>
</gene>
<dbReference type="RefSeq" id="WP_057764585.1">
    <property type="nucleotide sequence ID" value="NZ_AZDG01000004.1"/>
</dbReference>
<dbReference type="EMBL" id="AZDG01000004">
    <property type="protein sequence ID" value="KRK65189.1"/>
    <property type="molecule type" value="Genomic_DNA"/>
</dbReference>
<dbReference type="STRING" id="1423811.FC72_GL001565"/>
<dbReference type="Proteomes" id="UP000050929">
    <property type="component" value="Unassembled WGS sequence"/>
</dbReference>
<keyword evidence="3" id="KW-1185">Reference proteome</keyword>
<evidence type="ECO:0000313" key="3">
    <source>
        <dbReference type="Proteomes" id="UP000050929"/>
    </source>
</evidence>
<feature type="transmembrane region" description="Helical" evidence="1">
    <location>
        <begin position="50"/>
        <end position="69"/>
    </location>
</feature>
<dbReference type="Pfam" id="PF11694">
    <property type="entry name" value="DUF3290"/>
    <property type="match status" value="1"/>
</dbReference>
<feature type="transmembrane region" description="Helical" evidence="1">
    <location>
        <begin position="18"/>
        <end position="38"/>
    </location>
</feature>
<keyword evidence="1" id="KW-0472">Membrane</keyword>
<evidence type="ECO:0000256" key="1">
    <source>
        <dbReference type="SAM" id="Phobius"/>
    </source>
</evidence>
<dbReference type="PATRIC" id="fig|1423811.3.peg.1591"/>
<accession>A0A0R1J1J6</accession>
<comment type="caution">
    <text evidence="2">The sequence shown here is derived from an EMBL/GenBank/DDBJ whole genome shotgun (WGS) entry which is preliminary data.</text>
</comment>